<protein>
    <submittedName>
        <fullName evidence="2 3">Uncharacterized protein</fullName>
    </submittedName>
</protein>
<dbReference type="VEuPathDB" id="FungiDB:MAPG_08659"/>
<reference evidence="3" key="5">
    <citation type="submission" date="2015-06" db="UniProtKB">
        <authorList>
            <consortium name="EnsemblFungi"/>
        </authorList>
    </citation>
    <scope>IDENTIFICATION</scope>
    <source>
        <strain evidence="3">ATCC 64411</strain>
    </source>
</reference>
<accession>A0A0C4E7X7</accession>
<gene>
    <name evidence="2" type="ORF">MAPG_08659</name>
</gene>
<evidence type="ECO:0000256" key="1">
    <source>
        <dbReference type="SAM" id="MobiDB-lite"/>
    </source>
</evidence>
<reference evidence="4" key="1">
    <citation type="submission" date="2010-05" db="EMBL/GenBank/DDBJ databases">
        <title>The genome sequence of Magnaporthe poae strain ATCC 64411.</title>
        <authorList>
            <person name="Ma L.-J."/>
            <person name="Dead R."/>
            <person name="Young S."/>
            <person name="Zeng Q."/>
            <person name="Koehrsen M."/>
            <person name="Alvarado L."/>
            <person name="Berlin A."/>
            <person name="Chapman S.B."/>
            <person name="Chen Z."/>
            <person name="Freedman E."/>
            <person name="Gellesch M."/>
            <person name="Goldberg J."/>
            <person name="Griggs A."/>
            <person name="Gujja S."/>
            <person name="Heilman E.R."/>
            <person name="Heiman D."/>
            <person name="Hepburn T."/>
            <person name="Howarth C."/>
            <person name="Jen D."/>
            <person name="Larson L."/>
            <person name="Mehta T."/>
            <person name="Neiman D."/>
            <person name="Pearson M."/>
            <person name="Roberts A."/>
            <person name="Saif S."/>
            <person name="Shea T."/>
            <person name="Shenoy N."/>
            <person name="Sisk P."/>
            <person name="Stolte C."/>
            <person name="Sykes S."/>
            <person name="Walk T."/>
            <person name="White J."/>
            <person name="Yandava C."/>
            <person name="Haas B."/>
            <person name="Nusbaum C."/>
            <person name="Birren B."/>
        </authorList>
    </citation>
    <scope>NUCLEOTIDE SEQUENCE [LARGE SCALE GENOMIC DNA]</scope>
    <source>
        <strain evidence="4">ATCC 64411 / 73-15</strain>
    </source>
</reference>
<evidence type="ECO:0000313" key="4">
    <source>
        <dbReference type="Proteomes" id="UP000011715"/>
    </source>
</evidence>
<dbReference type="Proteomes" id="UP000011715">
    <property type="component" value="Unassembled WGS sequence"/>
</dbReference>
<reference evidence="2" key="3">
    <citation type="submission" date="2011-03" db="EMBL/GenBank/DDBJ databases">
        <title>Annotation of Magnaporthe poae ATCC 64411.</title>
        <authorList>
            <person name="Ma L.-J."/>
            <person name="Dead R."/>
            <person name="Young S.K."/>
            <person name="Zeng Q."/>
            <person name="Gargeya S."/>
            <person name="Fitzgerald M."/>
            <person name="Haas B."/>
            <person name="Abouelleil A."/>
            <person name="Alvarado L."/>
            <person name="Arachchi H.M."/>
            <person name="Berlin A."/>
            <person name="Brown A."/>
            <person name="Chapman S.B."/>
            <person name="Chen Z."/>
            <person name="Dunbar C."/>
            <person name="Freedman E."/>
            <person name="Gearin G."/>
            <person name="Gellesch M."/>
            <person name="Goldberg J."/>
            <person name="Griggs A."/>
            <person name="Gujja S."/>
            <person name="Heiman D."/>
            <person name="Howarth C."/>
            <person name="Larson L."/>
            <person name="Lui A."/>
            <person name="MacDonald P.J.P."/>
            <person name="Mehta T."/>
            <person name="Montmayeur A."/>
            <person name="Murphy C."/>
            <person name="Neiman D."/>
            <person name="Pearson M."/>
            <person name="Priest M."/>
            <person name="Roberts A."/>
            <person name="Saif S."/>
            <person name="Shea T."/>
            <person name="Shenoy N."/>
            <person name="Sisk P."/>
            <person name="Stolte C."/>
            <person name="Sykes S."/>
            <person name="Yandava C."/>
            <person name="Wortman J."/>
            <person name="Nusbaum C."/>
            <person name="Birren B."/>
        </authorList>
    </citation>
    <scope>NUCLEOTIDE SEQUENCE</scope>
    <source>
        <strain evidence="2">ATCC 64411</strain>
    </source>
</reference>
<sequence>MFTSQHGFHLPYHFLDEVDENAAATAQRSYLCYIWSKSYLRGKEYEGIHGSGIQVRPRKPDPFVTLELSKGPTPVTAADIDATFTRILLVVLYVSVRHDEVTAEIEIIGPSCWAVTTSLLGNLSSLSGEELLTTRASSDGGLNKGNSPRVLGQVAGPVV</sequence>
<dbReference type="AlphaFoldDB" id="A0A0C4E7X7"/>
<reference evidence="3" key="4">
    <citation type="journal article" date="2015" name="G3 (Bethesda)">
        <title>Genome sequences of three phytopathogenic species of the Magnaporthaceae family of fungi.</title>
        <authorList>
            <person name="Okagaki L.H."/>
            <person name="Nunes C.C."/>
            <person name="Sailsbery J."/>
            <person name="Clay B."/>
            <person name="Brown D."/>
            <person name="John T."/>
            <person name="Oh Y."/>
            <person name="Young N."/>
            <person name="Fitzgerald M."/>
            <person name="Haas B.J."/>
            <person name="Zeng Q."/>
            <person name="Young S."/>
            <person name="Adiconis X."/>
            <person name="Fan L."/>
            <person name="Levin J.Z."/>
            <person name="Mitchell T.K."/>
            <person name="Okubara P.A."/>
            <person name="Farman M.L."/>
            <person name="Kohn L.M."/>
            <person name="Birren B."/>
            <person name="Ma L.-J."/>
            <person name="Dean R.A."/>
        </authorList>
    </citation>
    <scope>NUCLEOTIDE SEQUENCE</scope>
    <source>
        <strain evidence="3">ATCC 64411 / 73-15</strain>
    </source>
</reference>
<dbReference type="EMBL" id="ADBL01002095">
    <property type="status" value="NOT_ANNOTATED_CDS"/>
    <property type="molecule type" value="Genomic_DNA"/>
</dbReference>
<feature type="region of interest" description="Disordered" evidence="1">
    <location>
        <begin position="135"/>
        <end position="159"/>
    </location>
</feature>
<name>A0A0C4E7X7_MAGP6</name>
<evidence type="ECO:0000313" key="2">
    <source>
        <dbReference type="EMBL" id="KLU89689.1"/>
    </source>
</evidence>
<keyword evidence="4" id="KW-1185">Reference proteome</keyword>
<dbReference type="EMBL" id="GL876973">
    <property type="protein sequence ID" value="KLU89689.1"/>
    <property type="molecule type" value="Genomic_DNA"/>
</dbReference>
<dbReference type="EnsemblFungi" id="MAPG_08659T0">
    <property type="protein sequence ID" value="MAPG_08659T0"/>
    <property type="gene ID" value="MAPG_08659"/>
</dbReference>
<evidence type="ECO:0000313" key="3">
    <source>
        <dbReference type="EnsemblFungi" id="MAPG_08659T0"/>
    </source>
</evidence>
<proteinExistence type="predicted"/>
<organism evidence="3 4">
    <name type="scientific">Magnaporthiopsis poae (strain ATCC 64411 / 73-15)</name>
    <name type="common">Kentucky bluegrass fungus</name>
    <name type="synonym">Magnaporthe poae</name>
    <dbReference type="NCBI Taxonomy" id="644358"/>
    <lineage>
        <taxon>Eukaryota</taxon>
        <taxon>Fungi</taxon>
        <taxon>Dikarya</taxon>
        <taxon>Ascomycota</taxon>
        <taxon>Pezizomycotina</taxon>
        <taxon>Sordariomycetes</taxon>
        <taxon>Sordariomycetidae</taxon>
        <taxon>Magnaporthales</taxon>
        <taxon>Magnaporthaceae</taxon>
        <taxon>Magnaporthiopsis</taxon>
    </lineage>
</organism>
<reference evidence="2" key="2">
    <citation type="submission" date="2010-05" db="EMBL/GenBank/DDBJ databases">
        <title>The Genome Sequence of Magnaporthe poae strain ATCC 64411.</title>
        <authorList>
            <consortium name="The Broad Institute Genome Sequencing Platform"/>
            <consortium name="Broad Institute Genome Sequencing Center for Infectious Disease"/>
            <person name="Ma L.-J."/>
            <person name="Dead R."/>
            <person name="Young S."/>
            <person name="Zeng Q."/>
            <person name="Koehrsen M."/>
            <person name="Alvarado L."/>
            <person name="Berlin A."/>
            <person name="Chapman S.B."/>
            <person name="Chen Z."/>
            <person name="Freedman E."/>
            <person name="Gellesch M."/>
            <person name="Goldberg J."/>
            <person name="Griggs A."/>
            <person name="Gujja S."/>
            <person name="Heilman E.R."/>
            <person name="Heiman D."/>
            <person name="Hepburn T."/>
            <person name="Howarth C."/>
            <person name="Jen D."/>
            <person name="Larson L."/>
            <person name="Mehta T."/>
            <person name="Neiman D."/>
            <person name="Pearson M."/>
            <person name="Roberts A."/>
            <person name="Saif S."/>
            <person name="Shea T."/>
            <person name="Shenoy N."/>
            <person name="Sisk P."/>
            <person name="Stolte C."/>
            <person name="Sykes S."/>
            <person name="Walk T."/>
            <person name="White J."/>
            <person name="Yandava C."/>
            <person name="Haas B."/>
            <person name="Nusbaum C."/>
            <person name="Birren B."/>
        </authorList>
    </citation>
    <scope>NUCLEOTIDE SEQUENCE</scope>
    <source>
        <strain evidence="2">ATCC 64411</strain>
    </source>
</reference>